<protein>
    <submittedName>
        <fullName evidence="1">Uncharacterized protein</fullName>
    </submittedName>
</protein>
<reference evidence="1 2" key="1">
    <citation type="submission" date="2017-11" db="EMBL/GenBank/DDBJ databases">
        <title>De novo assembly and phasing of dikaryotic genomes from two isolates of Puccinia coronata f. sp. avenae, the causal agent of oat crown rust.</title>
        <authorList>
            <person name="Miller M.E."/>
            <person name="Zhang Y."/>
            <person name="Omidvar V."/>
            <person name="Sperschneider J."/>
            <person name="Schwessinger B."/>
            <person name="Raley C."/>
            <person name="Palmer J.M."/>
            <person name="Garnica D."/>
            <person name="Upadhyaya N."/>
            <person name="Rathjen J."/>
            <person name="Taylor J.M."/>
            <person name="Park R.F."/>
            <person name="Dodds P.N."/>
            <person name="Hirsch C.D."/>
            <person name="Kianian S.F."/>
            <person name="Figueroa M."/>
        </authorList>
    </citation>
    <scope>NUCLEOTIDE SEQUENCE [LARGE SCALE GENOMIC DNA]</scope>
    <source>
        <strain evidence="1">12SD80</strain>
    </source>
</reference>
<evidence type="ECO:0000313" key="2">
    <source>
        <dbReference type="Proteomes" id="UP000235392"/>
    </source>
</evidence>
<accession>A0A2N5UIV4</accession>
<organism evidence="1 2">
    <name type="scientific">Puccinia coronata f. sp. avenae</name>
    <dbReference type="NCBI Taxonomy" id="200324"/>
    <lineage>
        <taxon>Eukaryota</taxon>
        <taxon>Fungi</taxon>
        <taxon>Dikarya</taxon>
        <taxon>Basidiomycota</taxon>
        <taxon>Pucciniomycotina</taxon>
        <taxon>Pucciniomycetes</taxon>
        <taxon>Pucciniales</taxon>
        <taxon>Pucciniaceae</taxon>
        <taxon>Puccinia</taxon>
    </lineage>
</organism>
<sequence length="131" mass="15062">MDWVKQLENAVNNLPLVALRHAQEDFWQWLEDGNPFLAVERASYKKHYNNPEIAHLQQSISSYCRAAGGMKGLNLRRWELAPVLRPLKQDVDWEFIEKHDTWEPLTQWTIVPYVAGGHEEAGVGSGKDDGH</sequence>
<evidence type="ECO:0000313" key="1">
    <source>
        <dbReference type="EMBL" id="PLW37672.1"/>
    </source>
</evidence>
<dbReference type="Proteomes" id="UP000235392">
    <property type="component" value="Unassembled WGS sequence"/>
</dbReference>
<proteinExistence type="predicted"/>
<name>A0A2N5UIV4_9BASI</name>
<comment type="caution">
    <text evidence="1">The sequence shown here is derived from an EMBL/GenBank/DDBJ whole genome shotgun (WGS) entry which is preliminary data.</text>
</comment>
<dbReference type="EMBL" id="PGCI01000139">
    <property type="protein sequence ID" value="PLW37672.1"/>
    <property type="molecule type" value="Genomic_DNA"/>
</dbReference>
<dbReference type="AlphaFoldDB" id="A0A2N5UIV4"/>
<gene>
    <name evidence="1" type="ORF">PCASD_12198</name>
</gene>